<dbReference type="InterPro" id="IPR011528">
    <property type="entry name" value="NERD"/>
</dbReference>
<reference evidence="3" key="1">
    <citation type="submission" date="2019-07" db="EMBL/GenBank/DDBJ databases">
        <title>Bacillus alkalisoli sp. nov. isolated from saline soil.</title>
        <authorList>
            <person name="Sun J.-Q."/>
            <person name="Xu L."/>
        </authorList>
    </citation>
    <scope>NUCLEOTIDE SEQUENCE [LARGE SCALE GENOMIC DNA]</scope>
    <source>
        <strain evidence="3">M4U3P1</strain>
    </source>
</reference>
<dbReference type="Proteomes" id="UP000318138">
    <property type="component" value="Chromosome"/>
</dbReference>
<dbReference type="PROSITE" id="PS50965">
    <property type="entry name" value="NERD"/>
    <property type="match status" value="1"/>
</dbReference>
<sequence>MDFHLQLLNHEELVIIHDIRLPFMDSFFQIDTLIIGRTFMVVIEAKNYSGSIVVSPKSQQLVRTYKQTDQTFNDPLEQAKAAMRKLRKWLFKHDCNAVGNLLSYEQVVFTNEKTSFYVDTEINLLADKYCRPNALIDKIEQLQVDKSTKAIPFSEVIRTSKLIASSHQPWFPKYTKLEHHISDLRKGVVCVTCKVGTMSYTPISCKWFCPKCKAISKDAHLLTLYHYALLINETISNKQFRRFFNMESRSSAYWILKSLNLPTLGSHRGLVYSLKPFLIGRFPFTDSF</sequence>
<protein>
    <submittedName>
        <fullName evidence="2">NERD domain-containing protein</fullName>
    </submittedName>
</protein>
<evidence type="ECO:0000313" key="2">
    <source>
        <dbReference type="EMBL" id="QKS73135.1"/>
    </source>
</evidence>
<name>A0A859FK05_9BACI</name>
<organism evidence="2 3">
    <name type="scientific">Paenalkalicoccus suaedae</name>
    <dbReference type="NCBI Taxonomy" id="2592382"/>
    <lineage>
        <taxon>Bacteria</taxon>
        <taxon>Bacillati</taxon>
        <taxon>Bacillota</taxon>
        <taxon>Bacilli</taxon>
        <taxon>Bacillales</taxon>
        <taxon>Bacillaceae</taxon>
        <taxon>Paenalkalicoccus</taxon>
    </lineage>
</organism>
<dbReference type="AlphaFoldDB" id="A0A859FK05"/>
<feature type="domain" description="NERD" evidence="1">
    <location>
        <begin position="1"/>
        <end position="109"/>
    </location>
</feature>
<evidence type="ECO:0000313" key="3">
    <source>
        <dbReference type="Proteomes" id="UP000318138"/>
    </source>
</evidence>
<dbReference type="Pfam" id="PF08378">
    <property type="entry name" value="NERD"/>
    <property type="match status" value="1"/>
</dbReference>
<dbReference type="KEGG" id="psua:FLK61_23620"/>
<keyword evidence="3" id="KW-1185">Reference proteome</keyword>
<dbReference type="EMBL" id="CP041372">
    <property type="protein sequence ID" value="QKS73135.1"/>
    <property type="molecule type" value="Genomic_DNA"/>
</dbReference>
<gene>
    <name evidence="2" type="ORF">FLK61_23620</name>
</gene>
<evidence type="ECO:0000259" key="1">
    <source>
        <dbReference type="PROSITE" id="PS50965"/>
    </source>
</evidence>
<proteinExistence type="predicted"/>
<accession>A0A859FK05</accession>